<dbReference type="Proteomes" id="UP001055879">
    <property type="component" value="Linkage Group LG08"/>
</dbReference>
<sequence>MAVLMQIVGSIKDTLQKIIIRGEYAEYKEDWQMHCDARLFEMSSKISNELHFSVRFLERLLVEEKDFRGAKGNPTISVLSSFRFSFIASEDCFIVDAVSITRHSRGCSPLISMTPTVFLLDLANGNMNDISLPFELEDKVHLGNSGSETRNAILSPSVVHEINTVIATAVILEVLWWQSDVHSPNDLQDQTGGLFFIAVFWAFFPVFIAIFTFAQERAILKKERARDMYKLSAYFMARTSDLPLDILLPLLFLLFVYFMVGWRPTGKSFFLTMLLTMLIVFLCIVAAQACIQLQLQRQELGPAIGDALMDLKKATTLASVTVMAFMLAGGYFMKVNYDRRFVGSTTFDYVLMKLMTHDVIILLVEFGGVVLVYHQRRGLWTMQMPPGVHVG</sequence>
<reference evidence="1 2" key="2">
    <citation type="journal article" date="2022" name="Mol. Ecol. Resour.">
        <title>The genomes of chicory, endive, great burdock and yacon provide insights into Asteraceae paleo-polyploidization history and plant inulin production.</title>
        <authorList>
            <person name="Fan W."/>
            <person name="Wang S."/>
            <person name="Wang H."/>
            <person name="Wang A."/>
            <person name="Jiang F."/>
            <person name="Liu H."/>
            <person name="Zhao H."/>
            <person name="Xu D."/>
            <person name="Zhang Y."/>
        </authorList>
    </citation>
    <scope>NUCLEOTIDE SEQUENCE [LARGE SCALE GENOMIC DNA]</scope>
    <source>
        <strain evidence="2">cv. Niubang</strain>
    </source>
</reference>
<dbReference type="EMBL" id="CM042054">
    <property type="protein sequence ID" value="KAI3706588.1"/>
    <property type="molecule type" value="Genomic_DNA"/>
</dbReference>
<gene>
    <name evidence="1" type="ORF">L6452_24428</name>
</gene>
<comment type="caution">
    <text evidence="1">The sequence shown here is derived from an EMBL/GenBank/DDBJ whole genome shotgun (WGS) entry which is preliminary data.</text>
</comment>
<reference evidence="2" key="1">
    <citation type="journal article" date="2022" name="Mol. Ecol. Resour.">
        <title>The genomes of chicory, endive, great burdock and yacon provide insights into Asteraceae palaeo-polyploidization history and plant inulin production.</title>
        <authorList>
            <person name="Fan W."/>
            <person name="Wang S."/>
            <person name="Wang H."/>
            <person name="Wang A."/>
            <person name="Jiang F."/>
            <person name="Liu H."/>
            <person name="Zhao H."/>
            <person name="Xu D."/>
            <person name="Zhang Y."/>
        </authorList>
    </citation>
    <scope>NUCLEOTIDE SEQUENCE [LARGE SCALE GENOMIC DNA]</scope>
    <source>
        <strain evidence="2">cv. Niubang</strain>
    </source>
</reference>
<accession>A0ACB9A9R0</accession>
<organism evidence="1 2">
    <name type="scientific">Arctium lappa</name>
    <name type="common">Greater burdock</name>
    <name type="synonym">Lappa major</name>
    <dbReference type="NCBI Taxonomy" id="4217"/>
    <lineage>
        <taxon>Eukaryota</taxon>
        <taxon>Viridiplantae</taxon>
        <taxon>Streptophyta</taxon>
        <taxon>Embryophyta</taxon>
        <taxon>Tracheophyta</taxon>
        <taxon>Spermatophyta</taxon>
        <taxon>Magnoliopsida</taxon>
        <taxon>eudicotyledons</taxon>
        <taxon>Gunneridae</taxon>
        <taxon>Pentapetalae</taxon>
        <taxon>asterids</taxon>
        <taxon>campanulids</taxon>
        <taxon>Asterales</taxon>
        <taxon>Asteraceae</taxon>
        <taxon>Carduoideae</taxon>
        <taxon>Cardueae</taxon>
        <taxon>Arctiinae</taxon>
        <taxon>Arctium</taxon>
    </lineage>
</organism>
<keyword evidence="2" id="KW-1185">Reference proteome</keyword>
<evidence type="ECO:0000313" key="2">
    <source>
        <dbReference type="Proteomes" id="UP001055879"/>
    </source>
</evidence>
<proteinExistence type="predicted"/>
<protein>
    <submittedName>
        <fullName evidence="1">Uncharacterized protein</fullName>
    </submittedName>
</protein>
<evidence type="ECO:0000313" key="1">
    <source>
        <dbReference type="EMBL" id="KAI3706588.1"/>
    </source>
</evidence>
<name>A0ACB9A9R0_ARCLA</name>